<dbReference type="Pfam" id="PF01221">
    <property type="entry name" value="Dynein_light"/>
    <property type="match status" value="1"/>
</dbReference>
<dbReference type="GO" id="GO:0030286">
    <property type="term" value="C:dynein complex"/>
    <property type="evidence" value="ECO:0007669"/>
    <property type="project" value="UniProtKB-KW"/>
</dbReference>
<dbReference type="PANTHER" id="PTHR11886:SF2">
    <property type="entry name" value="DYNEIN AXONEMAL LIGHT CHAIN 4"/>
    <property type="match status" value="1"/>
</dbReference>
<keyword evidence="5 11" id="KW-0243">Dynein</keyword>
<keyword evidence="9" id="KW-0966">Cell projection</keyword>
<protein>
    <recommendedName>
        <fullName evidence="11">Dynein light chain</fullName>
    </recommendedName>
</protein>
<dbReference type="STRING" id="461836.A0A0L0DH16"/>
<gene>
    <name evidence="12" type="ORF">AMSG_07511</name>
</gene>
<evidence type="ECO:0000313" key="12">
    <source>
        <dbReference type="EMBL" id="KNC51602.1"/>
    </source>
</evidence>
<dbReference type="Gene3D" id="3.30.740.10">
    <property type="entry name" value="Protein Inhibitor Of Neuronal Nitric Oxide Synthase"/>
    <property type="match status" value="1"/>
</dbReference>
<dbReference type="AlphaFoldDB" id="A0A0L0DH16"/>
<dbReference type="GeneID" id="25566413"/>
<dbReference type="SMART" id="SM01375">
    <property type="entry name" value="Dynein_light"/>
    <property type="match status" value="1"/>
</dbReference>
<evidence type="ECO:0000256" key="4">
    <source>
        <dbReference type="ARBA" id="ARBA00022701"/>
    </source>
</evidence>
<comment type="function">
    <text evidence="10">Force generating protein of respiratory cilia. Produces force towards the minus ends of microtubules. Dynein has ATPase activity.</text>
</comment>
<evidence type="ECO:0000256" key="6">
    <source>
        <dbReference type="ARBA" id="ARBA00023069"/>
    </source>
</evidence>
<evidence type="ECO:0000256" key="8">
    <source>
        <dbReference type="ARBA" id="ARBA00023212"/>
    </source>
</evidence>
<dbReference type="InterPro" id="IPR037177">
    <property type="entry name" value="DLC_sf"/>
</dbReference>
<dbReference type="FunFam" id="3.30.740.10:FF:000002">
    <property type="entry name" value="Dynein light chain"/>
    <property type="match status" value="1"/>
</dbReference>
<evidence type="ECO:0000313" key="13">
    <source>
        <dbReference type="Proteomes" id="UP000054408"/>
    </source>
</evidence>
<dbReference type="RefSeq" id="XP_013755999.1">
    <property type="nucleotide sequence ID" value="XM_013900545.1"/>
</dbReference>
<accession>A0A0L0DH16</accession>
<dbReference type="OMA" id="KEPEGPC"/>
<comment type="similarity">
    <text evidence="11">Belongs to the dynein light chain family.</text>
</comment>
<keyword evidence="13" id="KW-1185">Reference proteome</keyword>
<dbReference type="EMBL" id="GL349468">
    <property type="protein sequence ID" value="KNC51602.1"/>
    <property type="molecule type" value="Genomic_DNA"/>
</dbReference>
<sequence length="99" mass="11450">MDEPVDIRREMNYGLVKHSDMNEDMRLDAMESVITALEKFNNQYDSAARMITDVMDKRYGASWHCIIGQGFGFEVTYEVQHLLHMYHGGNLSVLLYKAS</sequence>
<dbReference type="GO" id="GO:0005874">
    <property type="term" value="C:microtubule"/>
    <property type="evidence" value="ECO:0007669"/>
    <property type="project" value="UniProtKB-KW"/>
</dbReference>
<evidence type="ECO:0000256" key="5">
    <source>
        <dbReference type="ARBA" id="ARBA00023017"/>
    </source>
</evidence>
<dbReference type="SUPFAM" id="SSF54648">
    <property type="entry name" value="DLC"/>
    <property type="match status" value="1"/>
</dbReference>
<reference evidence="12 13" key="1">
    <citation type="submission" date="2010-05" db="EMBL/GenBank/DDBJ databases">
        <title>The Genome Sequence of Thecamonas trahens ATCC 50062.</title>
        <authorList>
            <consortium name="The Broad Institute Genome Sequencing Platform"/>
            <person name="Russ C."/>
            <person name="Cuomo C."/>
            <person name="Shea T."/>
            <person name="Young S.K."/>
            <person name="Zeng Q."/>
            <person name="Koehrsen M."/>
            <person name="Haas B."/>
            <person name="Borodovsky M."/>
            <person name="Guigo R."/>
            <person name="Alvarado L."/>
            <person name="Berlin A."/>
            <person name="Bochicchio J."/>
            <person name="Borenstein D."/>
            <person name="Chapman S."/>
            <person name="Chen Z."/>
            <person name="Freedman E."/>
            <person name="Gellesch M."/>
            <person name="Goldberg J."/>
            <person name="Griggs A."/>
            <person name="Gujja S."/>
            <person name="Heilman E."/>
            <person name="Heiman D."/>
            <person name="Hepburn T."/>
            <person name="Howarth C."/>
            <person name="Jen D."/>
            <person name="Larson L."/>
            <person name="Mehta T."/>
            <person name="Park D."/>
            <person name="Pearson M."/>
            <person name="Roberts A."/>
            <person name="Saif S."/>
            <person name="Shenoy N."/>
            <person name="Sisk P."/>
            <person name="Stolte C."/>
            <person name="Sykes S."/>
            <person name="Thomson T."/>
            <person name="Walk T."/>
            <person name="White J."/>
            <person name="Yandava C."/>
            <person name="Burger G."/>
            <person name="Gray M.W."/>
            <person name="Holland P.W.H."/>
            <person name="King N."/>
            <person name="Lang F.B.F."/>
            <person name="Roger A.J."/>
            <person name="Ruiz-Trillo I."/>
            <person name="Lander E."/>
            <person name="Nusbaum C."/>
        </authorList>
    </citation>
    <scope>NUCLEOTIDE SEQUENCE [LARGE SCALE GENOMIC DNA]</scope>
    <source>
        <strain evidence="12 13">ATCC 50062</strain>
    </source>
</reference>
<keyword evidence="7 11" id="KW-0505">Motor protein</keyword>
<proteinExistence type="inferred from homology"/>
<dbReference type="CDD" id="cd21453">
    <property type="entry name" value="DLC-like_DNAL4"/>
    <property type="match status" value="1"/>
</dbReference>
<evidence type="ECO:0000256" key="7">
    <source>
        <dbReference type="ARBA" id="ARBA00023175"/>
    </source>
</evidence>
<comment type="subunit">
    <text evidence="2">Consists of at least two heavy chains and a number of intermediate and light chains.</text>
</comment>
<dbReference type="OrthoDB" id="6506078at2759"/>
<evidence type="ECO:0000256" key="9">
    <source>
        <dbReference type="ARBA" id="ARBA00023273"/>
    </source>
</evidence>
<name>A0A0L0DH16_THETB</name>
<evidence type="ECO:0000256" key="11">
    <source>
        <dbReference type="RuleBase" id="RU365010"/>
    </source>
</evidence>
<evidence type="ECO:0000256" key="2">
    <source>
        <dbReference type="ARBA" id="ARBA00011655"/>
    </source>
</evidence>
<organism evidence="12 13">
    <name type="scientific">Thecamonas trahens ATCC 50062</name>
    <dbReference type="NCBI Taxonomy" id="461836"/>
    <lineage>
        <taxon>Eukaryota</taxon>
        <taxon>Apusozoa</taxon>
        <taxon>Apusomonadida</taxon>
        <taxon>Apusomonadidae</taxon>
        <taxon>Thecamonas</taxon>
    </lineage>
</organism>
<keyword evidence="4 11" id="KW-0493">Microtubule</keyword>
<dbReference type="PANTHER" id="PTHR11886">
    <property type="entry name" value="DYNEIN LIGHT CHAIN"/>
    <property type="match status" value="1"/>
</dbReference>
<evidence type="ECO:0000256" key="10">
    <source>
        <dbReference type="ARBA" id="ARBA00057688"/>
    </source>
</evidence>
<keyword evidence="3 11" id="KW-0963">Cytoplasm</keyword>
<evidence type="ECO:0000256" key="1">
    <source>
        <dbReference type="ARBA" id="ARBA00004430"/>
    </source>
</evidence>
<keyword evidence="6" id="KW-0969">Cilium</keyword>
<dbReference type="eggNOG" id="KOG3430">
    <property type="taxonomic scope" value="Eukaryota"/>
</dbReference>
<keyword evidence="8 11" id="KW-0206">Cytoskeleton</keyword>
<dbReference type="Proteomes" id="UP000054408">
    <property type="component" value="Unassembled WGS sequence"/>
</dbReference>
<evidence type="ECO:0000256" key="3">
    <source>
        <dbReference type="ARBA" id="ARBA00022490"/>
    </source>
</evidence>
<dbReference type="GO" id="GO:0007017">
    <property type="term" value="P:microtubule-based process"/>
    <property type="evidence" value="ECO:0007669"/>
    <property type="project" value="InterPro"/>
</dbReference>
<dbReference type="InterPro" id="IPR001372">
    <property type="entry name" value="Dynein_light_chain_typ-1/2"/>
</dbReference>
<dbReference type="GO" id="GO:0005930">
    <property type="term" value="C:axoneme"/>
    <property type="evidence" value="ECO:0007669"/>
    <property type="project" value="UniProtKB-SubCell"/>
</dbReference>
<comment type="subcellular location">
    <subcellularLocation>
        <location evidence="1">Cytoplasm</location>
        <location evidence="1">Cytoskeleton</location>
        <location evidence="1">Cilium axoneme</location>
    </subcellularLocation>
</comment>